<organism evidence="15">
    <name type="scientific">Rhipiphorothrips cruentatus</name>
    <dbReference type="NCBI Taxonomy" id="764491"/>
    <lineage>
        <taxon>Eukaryota</taxon>
        <taxon>Metazoa</taxon>
        <taxon>Ecdysozoa</taxon>
        <taxon>Arthropoda</taxon>
        <taxon>Hexapoda</taxon>
        <taxon>Insecta</taxon>
        <taxon>Pterygota</taxon>
        <taxon>Neoptera</taxon>
        <taxon>Paraneoptera</taxon>
        <taxon>Thysanoptera</taxon>
        <taxon>Terebrantia</taxon>
        <taxon>Thripoidea</taxon>
        <taxon>Thripidae</taxon>
        <taxon>Rhipiphorothrips</taxon>
    </lineage>
</organism>
<evidence type="ECO:0000256" key="2">
    <source>
        <dbReference type="ARBA" id="ARBA00004448"/>
    </source>
</evidence>
<feature type="transmembrane region" description="Helical" evidence="14">
    <location>
        <begin position="99"/>
        <end position="118"/>
    </location>
</feature>
<feature type="transmembrane region" description="Helical" evidence="14">
    <location>
        <begin position="6"/>
        <end position="26"/>
    </location>
</feature>
<accession>A0A8A5L5H3</accession>
<dbReference type="AlphaFoldDB" id="A0A8A5L5H3"/>
<evidence type="ECO:0000313" key="15">
    <source>
        <dbReference type="EMBL" id="QTF76098.1"/>
    </source>
</evidence>
<evidence type="ECO:0000256" key="8">
    <source>
        <dbReference type="ARBA" id="ARBA00022989"/>
    </source>
</evidence>
<evidence type="ECO:0000256" key="4">
    <source>
        <dbReference type="ARBA" id="ARBA00021009"/>
    </source>
</evidence>
<comment type="function">
    <text evidence="1">Core subunit of the mitochondrial membrane respiratory chain NADH dehydrogenase (Complex I) that is believed to belong to the minimal assembly required for catalysis. Complex I functions in the transfer of electrons from NADH to the respiratory chain. The immediate electron acceptor for the enzyme is believed to be ubiquinone.</text>
</comment>
<comment type="similarity">
    <text evidence="3 12">Belongs to the complex I subunit 1 family.</text>
</comment>
<geneLocation type="mitochondrion" evidence="15"/>
<feature type="transmembrane region" description="Helical" evidence="14">
    <location>
        <begin position="247"/>
        <end position="265"/>
    </location>
</feature>
<dbReference type="PROSITE" id="PS00668">
    <property type="entry name" value="COMPLEX1_ND1_2"/>
    <property type="match status" value="1"/>
</dbReference>
<keyword evidence="12" id="KW-0520">NAD</keyword>
<dbReference type="HAMAP" id="MF_01350">
    <property type="entry name" value="NDH1_NuoH"/>
    <property type="match status" value="1"/>
</dbReference>
<evidence type="ECO:0000256" key="10">
    <source>
        <dbReference type="ARBA" id="ARBA00023128"/>
    </source>
</evidence>
<dbReference type="GO" id="GO:0003954">
    <property type="term" value="F:NADH dehydrogenase activity"/>
    <property type="evidence" value="ECO:0007669"/>
    <property type="project" value="TreeGrafter"/>
</dbReference>
<dbReference type="PROSITE" id="PS00667">
    <property type="entry name" value="COMPLEX1_ND1_1"/>
    <property type="match status" value="1"/>
</dbReference>
<name>A0A8A5L5H3_9NEOP</name>
<dbReference type="EC" id="7.1.1.2" evidence="13"/>
<dbReference type="GO" id="GO:0005743">
    <property type="term" value="C:mitochondrial inner membrane"/>
    <property type="evidence" value="ECO:0007669"/>
    <property type="project" value="UniProtKB-SubCell"/>
</dbReference>
<evidence type="ECO:0000256" key="1">
    <source>
        <dbReference type="ARBA" id="ARBA00003257"/>
    </source>
</evidence>
<protein>
    <recommendedName>
        <fullName evidence="4 13">NADH-ubiquinone oxidoreductase chain 1</fullName>
        <ecNumber evidence="13">7.1.1.2</ecNumber>
    </recommendedName>
</protein>
<keyword evidence="11 14" id="KW-0472">Membrane</keyword>
<evidence type="ECO:0000256" key="14">
    <source>
        <dbReference type="SAM" id="Phobius"/>
    </source>
</evidence>
<evidence type="ECO:0000256" key="11">
    <source>
        <dbReference type="ARBA" id="ARBA00023136"/>
    </source>
</evidence>
<feature type="transmembrane region" description="Helical" evidence="14">
    <location>
        <begin position="67"/>
        <end position="87"/>
    </location>
</feature>
<reference evidence="15" key="1">
    <citation type="journal article" name="Sci. Rep.">
        <title>Rearrangement and evolution of mitochondrial genomes in Thysanoptera (Insecta).</title>
        <authorList>
            <person name="Tyagi K."/>
            <person name="Chakraborty R."/>
            <person name="Cameron S.L."/>
            <person name="Sweet A.D."/>
            <person name="Chandra K."/>
            <person name="Kumar V."/>
        </authorList>
    </citation>
    <scope>NUCLEOTIDE SEQUENCE</scope>
</reference>
<keyword evidence="10 13" id="KW-0496">Mitochondrion</keyword>
<dbReference type="GO" id="GO:0009060">
    <property type="term" value="P:aerobic respiration"/>
    <property type="evidence" value="ECO:0007669"/>
    <property type="project" value="TreeGrafter"/>
</dbReference>
<dbReference type="InterPro" id="IPR018086">
    <property type="entry name" value="NADH_UbQ_OxRdtase_su1_CS"/>
</dbReference>
<dbReference type="EMBL" id="MN072396">
    <property type="protein sequence ID" value="QTF76098.1"/>
    <property type="molecule type" value="Genomic_DNA"/>
</dbReference>
<keyword evidence="9 13" id="KW-0830">Ubiquinone</keyword>
<comment type="catalytic activity">
    <reaction evidence="13">
        <text>a ubiquinone + NADH + 5 H(+)(in) = a ubiquinol + NAD(+) + 4 H(+)(out)</text>
        <dbReference type="Rhea" id="RHEA:29091"/>
        <dbReference type="Rhea" id="RHEA-COMP:9565"/>
        <dbReference type="Rhea" id="RHEA-COMP:9566"/>
        <dbReference type="ChEBI" id="CHEBI:15378"/>
        <dbReference type="ChEBI" id="CHEBI:16389"/>
        <dbReference type="ChEBI" id="CHEBI:17976"/>
        <dbReference type="ChEBI" id="CHEBI:57540"/>
        <dbReference type="ChEBI" id="CHEBI:57945"/>
        <dbReference type="EC" id="7.1.1.2"/>
    </reaction>
</comment>
<keyword evidence="7" id="KW-0999">Mitochondrion inner membrane</keyword>
<dbReference type="GO" id="GO:0008137">
    <property type="term" value="F:NADH dehydrogenase (ubiquinone) activity"/>
    <property type="evidence" value="ECO:0007669"/>
    <property type="project" value="UniProtKB-EC"/>
</dbReference>
<evidence type="ECO:0000256" key="3">
    <source>
        <dbReference type="ARBA" id="ARBA00010535"/>
    </source>
</evidence>
<dbReference type="InterPro" id="IPR001694">
    <property type="entry name" value="NADH_UbQ_OxRdtase_su1/FPO"/>
</dbReference>
<comment type="subcellular location">
    <subcellularLocation>
        <location evidence="2 12">Mitochondrion inner membrane</location>
        <topology evidence="2 12">Multi-pass membrane protein</topology>
    </subcellularLocation>
</comment>
<evidence type="ECO:0000256" key="13">
    <source>
        <dbReference type="RuleBase" id="RU000473"/>
    </source>
</evidence>
<evidence type="ECO:0000256" key="7">
    <source>
        <dbReference type="ARBA" id="ARBA00022792"/>
    </source>
</evidence>
<dbReference type="PANTHER" id="PTHR11432">
    <property type="entry name" value="NADH DEHYDROGENASE SUBUNIT 1"/>
    <property type="match status" value="1"/>
</dbReference>
<feature type="transmembrane region" description="Helical" evidence="14">
    <location>
        <begin position="169"/>
        <end position="190"/>
    </location>
</feature>
<feature type="transmembrane region" description="Helical" evidence="14">
    <location>
        <begin position="138"/>
        <end position="157"/>
    </location>
</feature>
<evidence type="ECO:0000256" key="5">
    <source>
        <dbReference type="ARBA" id="ARBA00022448"/>
    </source>
</evidence>
<dbReference type="Pfam" id="PF00146">
    <property type="entry name" value="NADHdh"/>
    <property type="match status" value="1"/>
</dbReference>
<feature type="transmembrane region" description="Helical" evidence="14">
    <location>
        <begin position="217"/>
        <end position="240"/>
    </location>
</feature>
<keyword evidence="8 14" id="KW-1133">Transmembrane helix</keyword>
<gene>
    <name evidence="15" type="primary">nad1</name>
</gene>
<keyword evidence="5" id="KW-0813">Transport</keyword>
<feature type="transmembrane region" description="Helical" evidence="14">
    <location>
        <begin position="277"/>
        <end position="299"/>
    </location>
</feature>
<evidence type="ECO:0000256" key="6">
    <source>
        <dbReference type="ARBA" id="ARBA00022692"/>
    </source>
</evidence>
<dbReference type="PANTHER" id="PTHR11432:SF3">
    <property type="entry name" value="NADH-UBIQUINONE OXIDOREDUCTASE CHAIN 1"/>
    <property type="match status" value="1"/>
</dbReference>
<proteinExistence type="inferred from homology"/>
<evidence type="ECO:0000256" key="12">
    <source>
        <dbReference type="RuleBase" id="RU000471"/>
    </source>
</evidence>
<evidence type="ECO:0000256" key="9">
    <source>
        <dbReference type="ARBA" id="ARBA00023075"/>
    </source>
</evidence>
<sequence length="303" mass="35275">MINFLIFMIMALISVAFLTLNERKILSLMQNRIGPNKLGIMGIIQPMSDAVKLYTKEYNNPTLSNKMLFFLFPIMSIFIALNILFIFPTFKSIFTIKFSLMMLLLFLGLGVYPTLFMGWSSNSSYSNIGSIRSVAQTISYEISLSFIILPMFLIYKSMTFYKFEKIQSLSWNFFLLPTMIMWVISCLAELNRTPFDLAEAESELVSGFNTEFSGGKFAIIFMAEYLMIIILSMFTSMMFFNLKMNSPMFIILSNFMMFFFIWMRATLPRMRYDKLMSLTWTIFLPSSLIFLSFSFFILIKSNL</sequence>
<keyword evidence="6 12" id="KW-0812">Transmembrane</keyword>